<evidence type="ECO:0000256" key="1">
    <source>
        <dbReference type="ARBA" id="ARBA00000077"/>
    </source>
</evidence>
<gene>
    <name evidence="14" type="ORF">UY67_C0011G0024</name>
</gene>
<comment type="caution">
    <text evidence="11">Lacks conserved residue(s) required for the propagation of feature annotation.</text>
</comment>
<evidence type="ECO:0000256" key="9">
    <source>
        <dbReference type="ARBA" id="ARBA00022801"/>
    </source>
</evidence>
<evidence type="ECO:0000256" key="3">
    <source>
        <dbReference type="ARBA" id="ARBA00004496"/>
    </source>
</evidence>
<dbReference type="EMBL" id="LCQW01000011">
    <property type="protein sequence ID" value="KKW24102.1"/>
    <property type="molecule type" value="Genomic_DNA"/>
</dbReference>
<dbReference type="NCBIfam" id="NF000595">
    <property type="entry name" value="PRK00015.1-3"/>
    <property type="match status" value="1"/>
</dbReference>
<evidence type="ECO:0000256" key="7">
    <source>
        <dbReference type="ARBA" id="ARBA00022723"/>
    </source>
</evidence>
<dbReference type="GO" id="GO:0043137">
    <property type="term" value="P:DNA replication, removal of RNA primer"/>
    <property type="evidence" value="ECO:0007669"/>
    <property type="project" value="TreeGrafter"/>
</dbReference>
<dbReference type="InterPro" id="IPR024567">
    <property type="entry name" value="RNase_HII/HIII_dom"/>
</dbReference>
<dbReference type="Gene3D" id="3.30.420.10">
    <property type="entry name" value="Ribonuclease H-like superfamily/Ribonuclease H"/>
    <property type="match status" value="1"/>
</dbReference>
<dbReference type="InterPro" id="IPR022898">
    <property type="entry name" value="RNase_HII"/>
</dbReference>
<dbReference type="InterPro" id="IPR001352">
    <property type="entry name" value="RNase_HII/HIII"/>
</dbReference>
<reference evidence="14 15" key="1">
    <citation type="journal article" date="2015" name="Nature">
        <title>rRNA introns, odd ribosomes, and small enigmatic genomes across a large radiation of phyla.</title>
        <authorList>
            <person name="Brown C.T."/>
            <person name="Hug L.A."/>
            <person name="Thomas B.C."/>
            <person name="Sharon I."/>
            <person name="Castelle C.J."/>
            <person name="Singh A."/>
            <person name="Wilkins M.J."/>
            <person name="Williams K.H."/>
            <person name="Banfield J.F."/>
        </authorList>
    </citation>
    <scope>NUCLEOTIDE SEQUENCE [LARGE SCALE GENOMIC DNA]</scope>
</reference>
<dbReference type="InterPro" id="IPR036397">
    <property type="entry name" value="RNaseH_sf"/>
</dbReference>
<dbReference type="GO" id="GO:0046872">
    <property type="term" value="F:metal ion binding"/>
    <property type="evidence" value="ECO:0007669"/>
    <property type="project" value="UniProtKB-KW"/>
</dbReference>
<name>A0A0G1Z8Z7_9BACT</name>
<keyword evidence="10" id="KW-0464">Manganese</keyword>
<sequence>MTEYIIGIDEVGRGALAGPVGVGAVLYPTDFPWRDVFMLITKKGTPKLKDSKQLTAQQRDTLFEHLIAHDRLRHAVAFVDAKSIDRISIVNAANEGAAVAIAELGIRPSRARVMLDAGLRVPSKWFQQSFVRGDETIPAISFASIIAKVMRDRYMEDAAKKYPSYFFEQNKGYSTLAHRKAIAQRGMCELHRATFCTRLLASGAN</sequence>
<dbReference type="CDD" id="cd07182">
    <property type="entry name" value="RNase_HII_bacteria_HII_like"/>
    <property type="match status" value="1"/>
</dbReference>
<dbReference type="PATRIC" id="fig|1618671.3.peg.485"/>
<keyword evidence="8 12" id="KW-0255">Endonuclease</keyword>
<dbReference type="PANTHER" id="PTHR10954:SF23">
    <property type="entry name" value="RIBONUCLEASE"/>
    <property type="match status" value="1"/>
</dbReference>
<dbReference type="PANTHER" id="PTHR10954">
    <property type="entry name" value="RIBONUCLEASE H2 SUBUNIT A"/>
    <property type="match status" value="1"/>
</dbReference>
<evidence type="ECO:0000313" key="14">
    <source>
        <dbReference type="EMBL" id="KKW24102.1"/>
    </source>
</evidence>
<evidence type="ECO:0000256" key="6">
    <source>
        <dbReference type="ARBA" id="ARBA00022722"/>
    </source>
</evidence>
<feature type="domain" description="RNase H type-2" evidence="13">
    <location>
        <begin position="3"/>
        <end position="205"/>
    </location>
</feature>
<evidence type="ECO:0000313" key="15">
    <source>
        <dbReference type="Proteomes" id="UP000034273"/>
    </source>
</evidence>
<comment type="catalytic activity">
    <reaction evidence="1 12">
        <text>Endonucleolytic cleavage to 5'-phosphomonoester.</text>
        <dbReference type="EC" id="3.1.26.4"/>
    </reaction>
</comment>
<dbReference type="GO" id="GO:0004523">
    <property type="term" value="F:RNA-DNA hybrid ribonuclease activity"/>
    <property type="evidence" value="ECO:0007669"/>
    <property type="project" value="UniProtKB-EC"/>
</dbReference>
<dbReference type="STRING" id="1618671.UY67_C0011G0024"/>
<dbReference type="AlphaFoldDB" id="A0A0G1Z8Z7"/>
<keyword evidence="9 12" id="KW-0378">Hydrolase</keyword>
<comment type="subcellular location">
    <subcellularLocation>
        <location evidence="3">Cytoplasm</location>
    </subcellularLocation>
</comment>
<evidence type="ECO:0000256" key="12">
    <source>
        <dbReference type="RuleBase" id="RU003515"/>
    </source>
</evidence>
<keyword evidence="6 12" id="KW-0540">Nuclease</keyword>
<dbReference type="Pfam" id="PF01351">
    <property type="entry name" value="RNase_HII"/>
    <property type="match status" value="1"/>
</dbReference>
<organism evidence="14 15">
    <name type="scientific">Candidatus Kaiserbacteria bacterium GW2011_GWA2_52_12</name>
    <dbReference type="NCBI Taxonomy" id="1618671"/>
    <lineage>
        <taxon>Bacteria</taxon>
        <taxon>Candidatus Kaiseribacteriota</taxon>
    </lineage>
</organism>
<evidence type="ECO:0000256" key="5">
    <source>
        <dbReference type="ARBA" id="ARBA00022490"/>
    </source>
</evidence>
<dbReference type="GO" id="GO:0032299">
    <property type="term" value="C:ribonuclease H2 complex"/>
    <property type="evidence" value="ECO:0007669"/>
    <property type="project" value="TreeGrafter"/>
</dbReference>
<dbReference type="Proteomes" id="UP000034273">
    <property type="component" value="Unassembled WGS sequence"/>
</dbReference>
<keyword evidence="7" id="KW-0479">Metal-binding</keyword>
<dbReference type="GO" id="GO:0005737">
    <property type="term" value="C:cytoplasm"/>
    <property type="evidence" value="ECO:0007669"/>
    <property type="project" value="UniProtKB-SubCell"/>
</dbReference>
<evidence type="ECO:0000256" key="4">
    <source>
        <dbReference type="ARBA" id="ARBA00008378"/>
    </source>
</evidence>
<dbReference type="PROSITE" id="PS51975">
    <property type="entry name" value="RNASE_H_2"/>
    <property type="match status" value="1"/>
</dbReference>
<comment type="similarity">
    <text evidence="4">Belongs to the RNase HII family. RnhC subfamily.</text>
</comment>
<evidence type="ECO:0000256" key="11">
    <source>
        <dbReference type="PROSITE-ProRule" id="PRU01319"/>
    </source>
</evidence>
<dbReference type="SUPFAM" id="SSF53098">
    <property type="entry name" value="Ribonuclease H-like"/>
    <property type="match status" value="1"/>
</dbReference>
<dbReference type="InterPro" id="IPR012337">
    <property type="entry name" value="RNaseH-like_sf"/>
</dbReference>
<evidence type="ECO:0000256" key="2">
    <source>
        <dbReference type="ARBA" id="ARBA00004065"/>
    </source>
</evidence>
<evidence type="ECO:0000256" key="8">
    <source>
        <dbReference type="ARBA" id="ARBA00022759"/>
    </source>
</evidence>
<keyword evidence="5" id="KW-0963">Cytoplasm</keyword>
<protein>
    <recommendedName>
        <fullName evidence="12">Ribonuclease</fullName>
        <ecNumber evidence="12">3.1.26.4</ecNumber>
    </recommendedName>
</protein>
<dbReference type="GO" id="GO:0003723">
    <property type="term" value="F:RNA binding"/>
    <property type="evidence" value="ECO:0007669"/>
    <property type="project" value="UniProtKB-UniRule"/>
</dbReference>
<proteinExistence type="inferred from homology"/>
<dbReference type="EC" id="3.1.26.4" evidence="12"/>
<evidence type="ECO:0000256" key="10">
    <source>
        <dbReference type="ARBA" id="ARBA00023211"/>
    </source>
</evidence>
<dbReference type="GO" id="GO:0006298">
    <property type="term" value="P:mismatch repair"/>
    <property type="evidence" value="ECO:0007669"/>
    <property type="project" value="TreeGrafter"/>
</dbReference>
<accession>A0A0G1Z8Z7</accession>
<comment type="caution">
    <text evidence="14">The sequence shown here is derived from an EMBL/GenBank/DDBJ whole genome shotgun (WGS) entry which is preliminary data.</text>
</comment>
<comment type="function">
    <text evidence="2 12">Endonuclease that specifically degrades the RNA of RNA-DNA hybrids.</text>
</comment>
<evidence type="ECO:0000259" key="13">
    <source>
        <dbReference type="PROSITE" id="PS51975"/>
    </source>
</evidence>